<dbReference type="Proteomes" id="UP000286268">
    <property type="component" value="Chromosome"/>
</dbReference>
<dbReference type="RefSeq" id="WP_128212128.1">
    <property type="nucleotide sequence ID" value="NZ_CP025746.1"/>
</dbReference>
<proteinExistence type="predicted"/>
<name>A0A3R5V6J0_9CLOT</name>
<keyword evidence="2" id="KW-1185">Reference proteome</keyword>
<dbReference type="OrthoDB" id="1911388at2"/>
<evidence type="ECO:0008006" key="3">
    <source>
        <dbReference type="Google" id="ProtNLM"/>
    </source>
</evidence>
<sequence length="141" mass="17323">MRYYYDGKAKVFKMRGRVHDKIILYNVNYKKHIKIRHPEIDISKIDEILKEPDFVYKSSTNTKIYYYEKEYLDYTYRVVIGSFKKSTKEVITAYKVNNKNKLTIKHAYCVYDKETHLEFRAMKRELYDDLDYYYKLFNIAE</sequence>
<evidence type="ECO:0000313" key="1">
    <source>
        <dbReference type="EMBL" id="QAA31311.1"/>
    </source>
</evidence>
<accession>A0A3R5V6J0</accession>
<reference evidence="1 2" key="1">
    <citation type="submission" date="2018-01" db="EMBL/GenBank/DDBJ databases">
        <title>Genome Sequencing and Assembly of Anaerobacter polyendosporus strain CT4.</title>
        <authorList>
            <person name="Tachaapaikoon C."/>
            <person name="Sutheeworapong S."/>
            <person name="Jenjaroenpun P."/>
            <person name="Wongsurawat T."/>
            <person name="Nookeaw I."/>
            <person name="Cheawchanlertfa P."/>
            <person name="Kosugi A."/>
            <person name="Cheevadhanarak S."/>
            <person name="Ratanakhanokchai K."/>
        </authorList>
    </citation>
    <scope>NUCLEOTIDE SEQUENCE [LARGE SCALE GENOMIC DNA]</scope>
    <source>
        <strain evidence="1 2">CT4</strain>
    </source>
</reference>
<protein>
    <recommendedName>
        <fullName evidence="3">Phage-Barnase-EndoU-ColicinE5/D-RelE like nuclease 3 domain-containing protein</fullName>
    </recommendedName>
</protein>
<evidence type="ECO:0000313" key="2">
    <source>
        <dbReference type="Proteomes" id="UP000286268"/>
    </source>
</evidence>
<gene>
    <name evidence="1" type="ORF">C1I91_06460</name>
</gene>
<dbReference type="KEGG" id="cmah:C1I91_06460"/>
<dbReference type="AlphaFoldDB" id="A0A3R5V6J0"/>
<organism evidence="1 2">
    <name type="scientific">Clostridium manihotivorum</name>
    <dbReference type="NCBI Taxonomy" id="2320868"/>
    <lineage>
        <taxon>Bacteria</taxon>
        <taxon>Bacillati</taxon>
        <taxon>Bacillota</taxon>
        <taxon>Clostridia</taxon>
        <taxon>Eubacteriales</taxon>
        <taxon>Clostridiaceae</taxon>
        <taxon>Clostridium</taxon>
    </lineage>
</organism>
<dbReference type="EMBL" id="CP025746">
    <property type="protein sequence ID" value="QAA31311.1"/>
    <property type="molecule type" value="Genomic_DNA"/>
</dbReference>